<evidence type="ECO:0000256" key="1">
    <source>
        <dbReference type="ARBA" id="ARBA00006625"/>
    </source>
</evidence>
<gene>
    <name evidence="5" type="ORF">HJ568_17065</name>
</gene>
<reference evidence="5 6" key="1">
    <citation type="submission" date="2020-04" db="EMBL/GenBank/DDBJ databases">
        <title>WGS-Seq of Vibrio isolated by the O'Toole Lab.</title>
        <authorList>
            <person name="Mckone K.P."/>
            <person name="Whitaker R."/>
            <person name="Sevigney J.L."/>
            <person name="Herring J.B."/>
            <person name="O'Toole G."/>
        </authorList>
    </citation>
    <scope>NUCLEOTIDE SEQUENCE [LARGE SCALE GENOMIC DNA]</scope>
    <source>
        <strain evidence="5 6">BS_02</strain>
    </source>
</reference>
<dbReference type="Proteomes" id="UP000590068">
    <property type="component" value="Unassembled WGS sequence"/>
</dbReference>
<dbReference type="SUPFAM" id="SSF56235">
    <property type="entry name" value="N-terminal nucleophile aminohydrolases (Ntn hydrolases)"/>
    <property type="match status" value="1"/>
</dbReference>
<evidence type="ECO:0000256" key="2">
    <source>
        <dbReference type="ARBA" id="ARBA00022801"/>
    </source>
</evidence>
<keyword evidence="3" id="KW-0732">Signal</keyword>
<feature type="domain" description="Choloylglycine hydrolase/NAAA C-terminal" evidence="4">
    <location>
        <begin position="22"/>
        <end position="317"/>
    </location>
</feature>
<comment type="similarity">
    <text evidence="1">Belongs to the peptidase C59 family.</text>
</comment>
<evidence type="ECO:0000313" key="5">
    <source>
        <dbReference type="EMBL" id="NMR71651.1"/>
    </source>
</evidence>
<keyword evidence="2 5" id="KW-0378">Hydrolase</keyword>
<dbReference type="Pfam" id="PF02275">
    <property type="entry name" value="CBAH"/>
    <property type="match status" value="1"/>
</dbReference>
<dbReference type="InterPro" id="IPR029132">
    <property type="entry name" value="CBAH/NAAA_C"/>
</dbReference>
<evidence type="ECO:0000259" key="4">
    <source>
        <dbReference type="Pfam" id="PF02275"/>
    </source>
</evidence>
<dbReference type="PANTHER" id="PTHR35527">
    <property type="entry name" value="CHOLOYLGLYCINE HYDROLASE"/>
    <property type="match status" value="1"/>
</dbReference>
<sequence length="337" mass="37494">MKKILIASAVATALIGSVANACTYHTFETDNNAFVARTMEAPMTMKERLAVFPQGYDLHGVTGEVGYIGIQHGTTEWVSSGLNEHGLNVESLALLESQYAAEGKGDVNYLGVVSHVLANAKNVDEAIELLKKTKVETTTISVAHDATVGMHYAIRDKDRAIVVEYLDGTGYPTIVENHLGAMANDPSYGAMELDAAERFDAKGASVQKADWQKKFSEKTFEGFNKTSVERFMLSASFGYTQDLGRVKTDMDGVNRAWTIVNALEIVEGTLYWRWIDENPQMVGYGNVVDLKNKDYYLRTMDNMDIRKIDVDKIDFSTVEYSSDSIYGTADYQEYVWK</sequence>
<dbReference type="RefSeq" id="WP_157936558.1">
    <property type="nucleotide sequence ID" value="NZ_JABBXC010000047.1"/>
</dbReference>
<evidence type="ECO:0000256" key="3">
    <source>
        <dbReference type="SAM" id="SignalP"/>
    </source>
</evidence>
<protein>
    <submittedName>
        <fullName evidence="5">Linear amide C-N hydrolase</fullName>
    </submittedName>
</protein>
<dbReference type="InterPro" id="IPR052193">
    <property type="entry name" value="Peptidase_C59"/>
</dbReference>
<accession>A0ABX1UB52</accession>
<dbReference type="Gene3D" id="3.60.60.10">
    <property type="entry name" value="Penicillin V Acylase, Chain A"/>
    <property type="match status" value="1"/>
</dbReference>
<dbReference type="PANTHER" id="PTHR35527:SF2">
    <property type="entry name" value="HYDROLASE"/>
    <property type="match status" value="1"/>
</dbReference>
<proteinExistence type="inferred from homology"/>
<name>A0ABX1UB52_9VIBR</name>
<evidence type="ECO:0000313" key="6">
    <source>
        <dbReference type="Proteomes" id="UP000590068"/>
    </source>
</evidence>
<dbReference type="EMBL" id="JABCJR010000044">
    <property type="protein sequence ID" value="NMR71651.1"/>
    <property type="molecule type" value="Genomic_DNA"/>
</dbReference>
<comment type="caution">
    <text evidence="5">The sequence shown here is derived from an EMBL/GenBank/DDBJ whole genome shotgun (WGS) entry which is preliminary data.</text>
</comment>
<dbReference type="GO" id="GO:0016787">
    <property type="term" value="F:hydrolase activity"/>
    <property type="evidence" value="ECO:0007669"/>
    <property type="project" value="UniProtKB-KW"/>
</dbReference>
<keyword evidence="6" id="KW-1185">Reference proteome</keyword>
<feature type="chain" id="PRO_5045106969" evidence="3">
    <location>
        <begin position="22"/>
        <end position="337"/>
    </location>
</feature>
<dbReference type="InterPro" id="IPR029055">
    <property type="entry name" value="Ntn_hydrolases_N"/>
</dbReference>
<feature type="signal peptide" evidence="3">
    <location>
        <begin position="1"/>
        <end position="21"/>
    </location>
</feature>
<organism evidence="5 6">
    <name type="scientific">Vibrio breoganii</name>
    <dbReference type="NCBI Taxonomy" id="553239"/>
    <lineage>
        <taxon>Bacteria</taxon>
        <taxon>Pseudomonadati</taxon>
        <taxon>Pseudomonadota</taxon>
        <taxon>Gammaproteobacteria</taxon>
        <taxon>Vibrionales</taxon>
        <taxon>Vibrionaceae</taxon>
        <taxon>Vibrio</taxon>
    </lineage>
</organism>